<keyword evidence="3" id="KW-0997">Cell inner membrane</keyword>
<keyword evidence="4" id="KW-0808">Transferase</keyword>
<evidence type="ECO:0000313" key="8">
    <source>
        <dbReference type="Proteomes" id="UP000886602"/>
    </source>
</evidence>
<dbReference type="CDD" id="cd07984">
    <property type="entry name" value="LPLAT_LABLAT-like"/>
    <property type="match status" value="1"/>
</dbReference>
<dbReference type="PANTHER" id="PTHR30606">
    <property type="entry name" value="LIPID A BIOSYNTHESIS LAUROYL ACYLTRANSFERASE"/>
    <property type="match status" value="1"/>
</dbReference>
<dbReference type="InterPro" id="IPR004960">
    <property type="entry name" value="LipA_acyltrans"/>
</dbReference>
<name>A0A9D7FH15_9RHOO</name>
<comment type="caution">
    <text evidence="7">The sequence shown here is derived from an EMBL/GenBank/DDBJ whole genome shotgun (WGS) entry which is preliminary data.</text>
</comment>
<dbReference type="PANTHER" id="PTHR30606:SF9">
    <property type="entry name" value="LIPID A BIOSYNTHESIS LAUROYLTRANSFERASE"/>
    <property type="match status" value="1"/>
</dbReference>
<keyword evidence="6 7" id="KW-0012">Acyltransferase</keyword>
<evidence type="ECO:0000256" key="5">
    <source>
        <dbReference type="ARBA" id="ARBA00023136"/>
    </source>
</evidence>
<dbReference type="EMBL" id="JADJNC010000067">
    <property type="protein sequence ID" value="MBK7425442.1"/>
    <property type="molecule type" value="Genomic_DNA"/>
</dbReference>
<dbReference type="Pfam" id="PF03279">
    <property type="entry name" value="Lip_A_acyltrans"/>
    <property type="match status" value="1"/>
</dbReference>
<dbReference type="Proteomes" id="UP000886602">
    <property type="component" value="Unassembled WGS sequence"/>
</dbReference>
<keyword evidence="2" id="KW-1003">Cell membrane</keyword>
<proteinExistence type="predicted"/>
<evidence type="ECO:0000256" key="6">
    <source>
        <dbReference type="ARBA" id="ARBA00023315"/>
    </source>
</evidence>
<accession>A0A9D7FH15</accession>
<dbReference type="GO" id="GO:0005886">
    <property type="term" value="C:plasma membrane"/>
    <property type="evidence" value="ECO:0007669"/>
    <property type="project" value="UniProtKB-SubCell"/>
</dbReference>
<evidence type="ECO:0000256" key="3">
    <source>
        <dbReference type="ARBA" id="ARBA00022519"/>
    </source>
</evidence>
<organism evidence="7 8">
    <name type="scientific">Candidatus Propionivibrio dominans</name>
    <dbReference type="NCBI Taxonomy" id="2954373"/>
    <lineage>
        <taxon>Bacteria</taxon>
        <taxon>Pseudomonadati</taxon>
        <taxon>Pseudomonadota</taxon>
        <taxon>Betaproteobacteria</taxon>
        <taxon>Rhodocyclales</taxon>
        <taxon>Rhodocyclaceae</taxon>
        <taxon>Propionivibrio</taxon>
    </lineage>
</organism>
<evidence type="ECO:0000256" key="2">
    <source>
        <dbReference type="ARBA" id="ARBA00022475"/>
    </source>
</evidence>
<dbReference type="GO" id="GO:0009247">
    <property type="term" value="P:glycolipid biosynthetic process"/>
    <property type="evidence" value="ECO:0007669"/>
    <property type="project" value="UniProtKB-ARBA"/>
</dbReference>
<evidence type="ECO:0000313" key="7">
    <source>
        <dbReference type="EMBL" id="MBK7425442.1"/>
    </source>
</evidence>
<protein>
    <submittedName>
        <fullName evidence="7">Lipid A biosynthesis acyltransferase</fullName>
    </submittedName>
</protein>
<dbReference type="PIRSF" id="PIRSF026649">
    <property type="entry name" value="MsbB"/>
    <property type="match status" value="1"/>
</dbReference>
<gene>
    <name evidence="7" type="ORF">IPJ48_21460</name>
</gene>
<keyword evidence="5" id="KW-0472">Membrane</keyword>
<sequence length="295" mass="33638">MLSRILSHLAVALLWLLHLLPLPVLAILGRGLGWLFYYIARRRRKIALVNLALCFPELGEHERKQLARASFQAIGRSILERSILWWGSRERISRLIKLVGEEKLRSLHEAARPVILLVPHFVGLDAAGVAIAMRYDSVSIYAAQKNEVFNRLLFKGRQRFGDQLLLSRQDGVRATVKAMKSGRPFFYLPDLNFRRRDSIFVPFFGVQTATISGVSRLSKAAGAAVLPCITRMLPGGEGYRVEIGDAWTNFPTEDFVADTARMNAWIESVIRTMPEQYYWVHRRFKTRPPGEPGFY</sequence>
<comment type="subcellular location">
    <subcellularLocation>
        <location evidence="1">Cell inner membrane</location>
    </subcellularLocation>
</comment>
<evidence type="ECO:0000256" key="4">
    <source>
        <dbReference type="ARBA" id="ARBA00022679"/>
    </source>
</evidence>
<dbReference type="GO" id="GO:0016746">
    <property type="term" value="F:acyltransferase activity"/>
    <property type="evidence" value="ECO:0007669"/>
    <property type="project" value="UniProtKB-KW"/>
</dbReference>
<evidence type="ECO:0000256" key="1">
    <source>
        <dbReference type="ARBA" id="ARBA00004533"/>
    </source>
</evidence>
<dbReference type="AlphaFoldDB" id="A0A9D7FH15"/>
<reference evidence="7" key="1">
    <citation type="submission" date="2020-10" db="EMBL/GenBank/DDBJ databases">
        <title>Connecting structure to function with the recovery of over 1000 high-quality activated sludge metagenome-assembled genomes encoding full-length rRNA genes using long-read sequencing.</title>
        <authorList>
            <person name="Singleton C.M."/>
            <person name="Petriglieri F."/>
            <person name="Kristensen J.M."/>
            <person name="Kirkegaard R.H."/>
            <person name="Michaelsen T.Y."/>
            <person name="Andersen M.H."/>
            <person name="Karst S.M."/>
            <person name="Dueholm M.S."/>
            <person name="Nielsen P.H."/>
            <person name="Albertsen M."/>
        </authorList>
    </citation>
    <scope>NUCLEOTIDE SEQUENCE</scope>
    <source>
        <strain evidence="7">EsbW_18-Q3-R4-48_MAXAC.044</strain>
    </source>
</reference>